<evidence type="ECO:0000313" key="1">
    <source>
        <dbReference type="EMBL" id="ABK18582.1"/>
    </source>
</evidence>
<evidence type="ECO:0008006" key="3">
    <source>
        <dbReference type="Google" id="ProtNLM"/>
    </source>
</evidence>
<proteinExistence type="predicted"/>
<dbReference type="CDD" id="cd07812">
    <property type="entry name" value="SRPBCC"/>
    <property type="match status" value="1"/>
</dbReference>
<sequence>MKGFAGKRTVRSYTMHIEAPPDAVFPLLCPTKEYEWIDRWECKMVYSDSGFADLDCIFETNFPGEGPDIWVISRYEPPAEIQFIRVNDSRAMRFSISLDDGGAGTTRAIWKQVLTGLTPEGNKLVEALSDEQYATEMKTLELKLNHFLRTGNMLPWG</sequence>
<dbReference type="HOGENOM" id="CLU_1692040_0_0_7"/>
<name>A0LMD0_SYNFM</name>
<dbReference type="RefSeq" id="WP_011699746.1">
    <property type="nucleotide sequence ID" value="NC_008554.1"/>
</dbReference>
<gene>
    <name evidence="1" type="ordered locus">Sfum_2905</name>
</gene>
<dbReference type="STRING" id="335543.Sfum_2905"/>
<reference evidence="1 2" key="1">
    <citation type="submission" date="2006-10" db="EMBL/GenBank/DDBJ databases">
        <title>Complete sequence of Syntrophobacter fumaroxidans MPOB.</title>
        <authorList>
            <consortium name="US DOE Joint Genome Institute"/>
            <person name="Copeland A."/>
            <person name="Lucas S."/>
            <person name="Lapidus A."/>
            <person name="Barry K."/>
            <person name="Detter J.C."/>
            <person name="Glavina del Rio T."/>
            <person name="Hammon N."/>
            <person name="Israni S."/>
            <person name="Pitluck S."/>
            <person name="Goltsman E.G."/>
            <person name="Martinez M."/>
            <person name="Schmutz J."/>
            <person name="Larimer F."/>
            <person name="Land M."/>
            <person name="Hauser L."/>
            <person name="Kyrpides N."/>
            <person name="Kim E."/>
            <person name="Boone D.R."/>
            <person name="Brockman F."/>
            <person name="Culley D."/>
            <person name="Ferry J."/>
            <person name="Gunsalus R."/>
            <person name="McInerney M.J."/>
            <person name="Morrison M."/>
            <person name="Plugge C."/>
            <person name="Rohlin L."/>
            <person name="Scholten J."/>
            <person name="Sieber J."/>
            <person name="Stams A.J.M."/>
            <person name="Worm P."/>
            <person name="Henstra A.M."/>
            <person name="Richardson P."/>
        </authorList>
    </citation>
    <scope>NUCLEOTIDE SEQUENCE [LARGE SCALE GENOMIC DNA]</scope>
    <source>
        <strain evidence="2">DSM 10017 / MPOB</strain>
    </source>
</reference>
<dbReference type="SUPFAM" id="SSF55961">
    <property type="entry name" value="Bet v1-like"/>
    <property type="match status" value="1"/>
</dbReference>
<organism evidence="1 2">
    <name type="scientific">Syntrophobacter fumaroxidans (strain DSM 10017 / MPOB)</name>
    <dbReference type="NCBI Taxonomy" id="335543"/>
    <lineage>
        <taxon>Bacteria</taxon>
        <taxon>Pseudomonadati</taxon>
        <taxon>Thermodesulfobacteriota</taxon>
        <taxon>Syntrophobacteria</taxon>
        <taxon>Syntrophobacterales</taxon>
        <taxon>Syntrophobacteraceae</taxon>
        <taxon>Syntrophobacter</taxon>
    </lineage>
</organism>
<evidence type="ECO:0000313" key="2">
    <source>
        <dbReference type="Proteomes" id="UP000001784"/>
    </source>
</evidence>
<dbReference type="Proteomes" id="UP000001784">
    <property type="component" value="Chromosome"/>
</dbReference>
<dbReference type="eggNOG" id="ENOG5032VUZ">
    <property type="taxonomic scope" value="Bacteria"/>
</dbReference>
<dbReference type="EMBL" id="CP000478">
    <property type="protein sequence ID" value="ABK18582.1"/>
    <property type="molecule type" value="Genomic_DNA"/>
</dbReference>
<protein>
    <recommendedName>
        <fullName evidence="3">Activator of Hsp90 ATPase 1 family protein</fullName>
    </recommendedName>
</protein>
<dbReference type="InParanoid" id="A0LMD0"/>
<dbReference type="OrthoDB" id="5458416at2"/>
<dbReference type="AlphaFoldDB" id="A0LMD0"/>
<keyword evidence="2" id="KW-1185">Reference proteome</keyword>
<accession>A0LMD0</accession>
<dbReference type="KEGG" id="sfu:Sfum_2905"/>